<dbReference type="Proteomes" id="UP001239111">
    <property type="component" value="Chromosome 2"/>
</dbReference>
<proteinExistence type="predicted"/>
<evidence type="ECO:0000313" key="1">
    <source>
        <dbReference type="EMBL" id="KAJ8681031.1"/>
    </source>
</evidence>
<gene>
    <name evidence="1" type="ORF">QAD02_016818</name>
</gene>
<sequence>MPIPLMALSDPPPSFSLLPESLTTPRSRSSVVIMSSLPRVKSSRSSSLTIGDAISTNNNNNSSVLCGGLGLSSRKDLRRHSLLPRLDVGCCEFGGGPSLSSTKPNLWFKYHRSAGHYDVRNHHNQHNQQHRHQSVSES</sequence>
<protein>
    <submittedName>
        <fullName evidence="1">Uncharacterized protein</fullName>
    </submittedName>
</protein>
<name>A0ACC2PDF3_9HYME</name>
<dbReference type="EMBL" id="CM056742">
    <property type="protein sequence ID" value="KAJ8681031.1"/>
    <property type="molecule type" value="Genomic_DNA"/>
</dbReference>
<keyword evidence="2" id="KW-1185">Reference proteome</keyword>
<accession>A0ACC2PDF3</accession>
<organism evidence="1 2">
    <name type="scientific">Eretmocerus hayati</name>
    <dbReference type="NCBI Taxonomy" id="131215"/>
    <lineage>
        <taxon>Eukaryota</taxon>
        <taxon>Metazoa</taxon>
        <taxon>Ecdysozoa</taxon>
        <taxon>Arthropoda</taxon>
        <taxon>Hexapoda</taxon>
        <taxon>Insecta</taxon>
        <taxon>Pterygota</taxon>
        <taxon>Neoptera</taxon>
        <taxon>Endopterygota</taxon>
        <taxon>Hymenoptera</taxon>
        <taxon>Apocrita</taxon>
        <taxon>Proctotrupomorpha</taxon>
        <taxon>Chalcidoidea</taxon>
        <taxon>Aphelinidae</taxon>
        <taxon>Aphelininae</taxon>
        <taxon>Eretmocerus</taxon>
    </lineage>
</organism>
<reference evidence="1" key="1">
    <citation type="submission" date="2023-04" db="EMBL/GenBank/DDBJ databases">
        <title>A chromosome-level genome assembly of the parasitoid wasp Eretmocerus hayati.</title>
        <authorList>
            <person name="Zhong Y."/>
            <person name="Liu S."/>
            <person name="Liu Y."/>
        </authorList>
    </citation>
    <scope>NUCLEOTIDE SEQUENCE</scope>
    <source>
        <strain evidence="1">ZJU_SS_LIU_2023</strain>
    </source>
</reference>
<evidence type="ECO:0000313" key="2">
    <source>
        <dbReference type="Proteomes" id="UP001239111"/>
    </source>
</evidence>
<comment type="caution">
    <text evidence="1">The sequence shown here is derived from an EMBL/GenBank/DDBJ whole genome shotgun (WGS) entry which is preliminary data.</text>
</comment>